<evidence type="ECO:0000256" key="1">
    <source>
        <dbReference type="ARBA" id="ARBA00010996"/>
    </source>
</evidence>
<evidence type="ECO:0000313" key="8">
    <source>
        <dbReference type="Proteomes" id="UP000050827"/>
    </source>
</evidence>
<name>A0A0Q1BFE0_9FLAO</name>
<reference evidence="7 8" key="1">
    <citation type="submission" date="2015-04" db="EMBL/GenBank/DDBJ databases">
        <title>Complete genome of flavobacterium.</title>
        <authorList>
            <person name="Kwon Y.M."/>
            <person name="Kim S.-J."/>
        </authorList>
    </citation>
    <scope>NUCLEOTIDE SEQUENCE [LARGE SCALE GENOMIC DNA]</scope>
    <source>
        <strain evidence="7 8">DK169</strain>
    </source>
</reference>
<dbReference type="PANTHER" id="PTHR12151:SF25">
    <property type="entry name" value="LINALOOL DEHYDRATASE_ISOMERASE DOMAIN-CONTAINING PROTEIN"/>
    <property type="match status" value="1"/>
</dbReference>
<dbReference type="PANTHER" id="PTHR12151">
    <property type="entry name" value="ELECTRON TRANSPORT PROTIN SCO1/SENC FAMILY MEMBER"/>
    <property type="match status" value="1"/>
</dbReference>
<dbReference type="EMBL" id="LCTZ01000002">
    <property type="protein sequence ID" value="KQC28922.1"/>
    <property type="molecule type" value="Genomic_DNA"/>
</dbReference>
<evidence type="ECO:0000256" key="3">
    <source>
        <dbReference type="PIRSR" id="PIRSR603782-1"/>
    </source>
</evidence>
<dbReference type="InterPro" id="IPR036249">
    <property type="entry name" value="Thioredoxin-like_sf"/>
</dbReference>
<organism evidence="7 8">
    <name type="scientific">Flagellimonas eckloniae</name>
    <dbReference type="NCBI Taxonomy" id="346185"/>
    <lineage>
        <taxon>Bacteria</taxon>
        <taxon>Pseudomonadati</taxon>
        <taxon>Bacteroidota</taxon>
        <taxon>Flavobacteriia</taxon>
        <taxon>Flavobacteriales</taxon>
        <taxon>Flavobacteriaceae</taxon>
        <taxon>Flagellimonas</taxon>
    </lineage>
</organism>
<evidence type="ECO:0000313" key="7">
    <source>
        <dbReference type="EMBL" id="KQC28922.1"/>
    </source>
</evidence>
<dbReference type="PATRIC" id="fig|1547436.3.peg.560"/>
<keyword evidence="3" id="KW-0479">Metal-binding</keyword>
<dbReference type="PROSITE" id="PS51352">
    <property type="entry name" value="THIOREDOXIN_2"/>
    <property type="match status" value="1"/>
</dbReference>
<dbReference type="RefSeq" id="WP_055392465.1">
    <property type="nucleotide sequence ID" value="NZ_LCTZ01000002.1"/>
</dbReference>
<dbReference type="InterPro" id="IPR003782">
    <property type="entry name" value="SCO1/SenC"/>
</dbReference>
<feature type="binding site" evidence="3">
    <location>
        <position position="182"/>
    </location>
    <ligand>
        <name>Cu cation</name>
        <dbReference type="ChEBI" id="CHEBI:23378"/>
    </ligand>
</feature>
<dbReference type="SUPFAM" id="SSF52833">
    <property type="entry name" value="Thioredoxin-like"/>
    <property type="match status" value="1"/>
</dbReference>
<accession>A0A0Q1BFE0</accession>
<feature type="disulfide bond" description="Redox-active" evidence="4">
    <location>
        <begin position="93"/>
        <end position="97"/>
    </location>
</feature>
<dbReference type="InterPro" id="IPR013766">
    <property type="entry name" value="Thioredoxin_domain"/>
</dbReference>
<dbReference type="AlphaFoldDB" id="A0A0Q1BFE0"/>
<keyword evidence="5" id="KW-0812">Transmembrane</keyword>
<dbReference type="CDD" id="cd02968">
    <property type="entry name" value="SCO"/>
    <property type="match status" value="1"/>
</dbReference>
<feature type="transmembrane region" description="Helical" evidence="5">
    <location>
        <begin position="12"/>
        <end position="29"/>
    </location>
</feature>
<comment type="caution">
    <text evidence="7">The sequence shown here is derived from an EMBL/GenBank/DDBJ whole genome shotgun (WGS) entry which is preliminary data.</text>
</comment>
<dbReference type="GO" id="GO:0046872">
    <property type="term" value="F:metal ion binding"/>
    <property type="evidence" value="ECO:0007669"/>
    <property type="project" value="UniProtKB-KW"/>
</dbReference>
<keyword evidence="4" id="KW-1015">Disulfide bond</keyword>
<feature type="binding site" evidence="3">
    <location>
        <position position="97"/>
    </location>
    <ligand>
        <name>Cu cation</name>
        <dbReference type="ChEBI" id="CHEBI:23378"/>
    </ligand>
</feature>
<evidence type="ECO:0000256" key="4">
    <source>
        <dbReference type="PIRSR" id="PIRSR603782-2"/>
    </source>
</evidence>
<keyword evidence="2 3" id="KW-0186">Copper</keyword>
<proteinExistence type="inferred from homology"/>
<keyword evidence="5" id="KW-0472">Membrane</keyword>
<dbReference type="STRING" id="346185.AAY42_02690"/>
<keyword evidence="8" id="KW-1185">Reference proteome</keyword>
<evidence type="ECO:0000256" key="5">
    <source>
        <dbReference type="SAM" id="Phobius"/>
    </source>
</evidence>
<comment type="similarity">
    <text evidence="1">Belongs to the SCO1/2 family.</text>
</comment>
<evidence type="ECO:0000259" key="6">
    <source>
        <dbReference type="PROSITE" id="PS51352"/>
    </source>
</evidence>
<dbReference type="Proteomes" id="UP000050827">
    <property type="component" value="Unassembled WGS sequence"/>
</dbReference>
<gene>
    <name evidence="7" type="ORF">AAY42_02690</name>
</gene>
<feature type="domain" description="Thioredoxin" evidence="6">
    <location>
        <begin position="55"/>
        <end position="216"/>
    </location>
</feature>
<dbReference type="OrthoDB" id="9811998at2"/>
<feature type="binding site" evidence="3">
    <location>
        <position position="93"/>
    </location>
    <ligand>
        <name>Cu cation</name>
        <dbReference type="ChEBI" id="CHEBI:23378"/>
    </ligand>
</feature>
<dbReference type="Gene3D" id="3.40.30.10">
    <property type="entry name" value="Glutaredoxin"/>
    <property type="match status" value="1"/>
</dbReference>
<protein>
    <submittedName>
        <fullName evidence="7">Photosynthetic protein synthase II</fullName>
    </submittedName>
</protein>
<dbReference type="Pfam" id="PF02630">
    <property type="entry name" value="SCO1-SenC"/>
    <property type="match status" value="1"/>
</dbReference>
<keyword evidence="5" id="KW-1133">Transmembrane helix</keyword>
<sequence>MTSFKKLKSSKIPIALAVIGILAVVFFLSRRSSELPVYSPQDFNPELVDVSLQNVGNHHTVADFKLTNQNGEIITQSDYDNKIYVTDFFFTRCPSICPIMSNNMEKLQQIFLNNDDVMFLSMSVTPEMDSVPVLRKYATDKGVIDSKWNITTGNKKHIYNLARKSYFAVVDQGDGGLQDFIHTPNFILVDKAKQIRGVYDGTNNDEILRLIDDIKILSN</sequence>
<evidence type="ECO:0000256" key="2">
    <source>
        <dbReference type="ARBA" id="ARBA00023008"/>
    </source>
</evidence>